<reference evidence="2 3" key="1">
    <citation type="submission" date="2018-01" db="EMBL/GenBank/DDBJ databases">
        <title>Denitrification phenotypes of diverse strains of Pseudomonas stutzeri.</title>
        <authorList>
            <person name="Milligan D.A."/>
            <person name="Bergaust L."/>
            <person name="Bakken L.R."/>
            <person name="Frostegard A."/>
        </authorList>
    </citation>
    <scope>NUCLEOTIDE SEQUENCE [LARGE SCALE GENOMIC DNA]</scope>
    <source>
        <strain evidence="2 3">ST27MN3</strain>
    </source>
</reference>
<evidence type="ECO:0000256" key="1">
    <source>
        <dbReference type="SAM" id="MobiDB-lite"/>
    </source>
</evidence>
<sequence>MLGTLSRVPAARLLQLGECRSPDAADGQSQTVVCSGSAQADRCRSERSDRRHRASPNRQPSANLMNASSTADRIGAETYQGRFA</sequence>
<feature type="compositionally biased region" description="Polar residues" evidence="1">
    <location>
        <begin position="27"/>
        <end position="38"/>
    </location>
</feature>
<proteinExistence type="predicted"/>
<accession>A0ABX4VU53</accession>
<evidence type="ECO:0000313" key="2">
    <source>
        <dbReference type="EMBL" id="PNF82806.1"/>
    </source>
</evidence>
<dbReference type="Proteomes" id="UP000236021">
    <property type="component" value="Unassembled WGS sequence"/>
</dbReference>
<comment type="caution">
    <text evidence="2">The sequence shown here is derived from an EMBL/GenBank/DDBJ whole genome shotgun (WGS) entry which is preliminary data.</text>
</comment>
<keyword evidence="3" id="KW-1185">Reference proteome</keyword>
<protein>
    <submittedName>
        <fullName evidence="2">Uncharacterized protein</fullName>
    </submittedName>
</protein>
<feature type="compositionally biased region" description="Polar residues" evidence="1">
    <location>
        <begin position="56"/>
        <end position="71"/>
    </location>
</feature>
<organism evidence="2 3">
    <name type="scientific">Stutzerimonas decontaminans</name>
    <dbReference type="NCBI Taxonomy" id="3022791"/>
    <lineage>
        <taxon>Bacteria</taxon>
        <taxon>Pseudomonadati</taxon>
        <taxon>Pseudomonadota</taxon>
        <taxon>Gammaproteobacteria</taxon>
        <taxon>Pseudomonadales</taxon>
        <taxon>Pseudomonadaceae</taxon>
        <taxon>Stutzerimonas</taxon>
    </lineage>
</organism>
<dbReference type="EMBL" id="POUI01000012">
    <property type="protein sequence ID" value="PNF82806.1"/>
    <property type="molecule type" value="Genomic_DNA"/>
</dbReference>
<evidence type="ECO:0000313" key="3">
    <source>
        <dbReference type="Proteomes" id="UP000236021"/>
    </source>
</evidence>
<gene>
    <name evidence="2" type="ORF">CXK93_21890</name>
</gene>
<name>A0ABX4VU53_9GAMM</name>
<feature type="region of interest" description="Disordered" evidence="1">
    <location>
        <begin position="21"/>
        <end position="84"/>
    </location>
</feature>